<keyword evidence="3" id="KW-1185">Reference proteome</keyword>
<name>A0AAD9R024_ACRCE</name>
<feature type="compositionally biased region" description="Polar residues" evidence="1">
    <location>
        <begin position="111"/>
        <end position="126"/>
    </location>
</feature>
<dbReference type="EMBL" id="JARQWQ010000007">
    <property type="protein sequence ID" value="KAK2570652.1"/>
    <property type="molecule type" value="Genomic_DNA"/>
</dbReference>
<organism evidence="2 3">
    <name type="scientific">Acropora cervicornis</name>
    <name type="common">Staghorn coral</name>
    <dbReference type="NCBI Taxonomy" id="6130"/>
    <lineage>
        <taxon>Eukaryota</taxon>
        <taxon>Metazoa</taxon>
        <taxon>Cnidaria</taxon>
        <taxon>Anthozoa</taxon>
        <taxon>Hexacorallia</taxon>
        <taxon>Scleractinia</taxon>
        <taxon>Astrocoeniina</taxon>
        <taxon>Acroporidae</taxon>
        <taxon>Acropora</taxon>
    </lineage>
</organism>
<reference evidence="2" key="2">
    <citation type="journal article" date="2023" name="Science">
        <title>Genomic signatures of disease resistance in endangered staghorn corals.</title>
        <authorList>
            <person name="Vollmer S.V."/>
            <person name="Selwyn J.D."/>
            <person name="Despard B.A."/>
            <person name="Roesel C.L."/>
        </authorList>
    </citation>
    <scope>NUCLEOTIDE SEQUENCE</scope>
    <source>
        <strain evidence="2">K2</strain>
    </source>
</reference>
<gene>
    <name evidence="2" type="ORF">P5673_004338</name>
</gene>
<evidence type="ECO:0000313" key="2">
    <source>
        <dbReference type="EMBL" id="KAK2570652.1"/>
    </source>
</evidence>
<evidence type="ECO:0000256" key="1">
    <source>
        <dbReference type="SAM" id="MobiDB-lite"/>
    </source>
</evidence>
<reference evidence="2" key="1">
    <citation type="journal article" date="2023" name="G3 (Bethesda)">
        <title>Whole genome assembly and annotation of the endangered Caribbean coral Acropora cervicornis.</title>
        <authorList>
            <person name="Selwyn J.D."/>
            <person name="Vollmer S.V."/>
        </authorList>
    </citation>
    <scope>NUCLEOTIDE SEQUENCE</scope>
    <source>
        <strain evidence="2">K2</strain>
    </source>
</reference>
<dbReference type="AlphaFoldDB" id="A0AAD9R024"/>
<feature type="region of interest" description="Disordered" evidence="1">
    <location>
        <begin position="261"/>
        <end position="282"/>
    </location>
</feature>
<dbReference type="Proteomes" id="UP001249851">
    <property type="component" value="Unassembled WGS sequence"/>
</dbReference>
<sequence length="345" mass="38779">MRKLNRIPVSPEHGVPAIQFLRPFNLRLITLIGINTYFMAKQAGTLRGIKDRLSTENLIKNDRETALLCAKLAALDNQQRKEIARWEKEKNQVRLPSIKTSANHRGRGSRTPHSSLNAKLASPSLQRCSGNESQATVFVESTSSFASIAKSVGFPRGDELLSFDSNATGLRRSKSFQDIKLSVSTQPPRRLGSSNSGYPLRRSIATRAQIRSHNHISKSQLEPCSIPSIQVEDRSDKTDILNEKVKRFNESLQNFISKRCQPKRTSEPSEEIPTPTDDLLIPRRPALGHRWKSLPSFFQDSTGDGSSVKEVPSCDDLKRCRYLRTPDTNPVSVEEIFNNNETKEN</sequence>
<proteinExistence type="predicted"/>
<feature type="region of interest" description="Disordered" evidence="1">
    <location>
        <begin position="94"/>
        <end position="126"/>
    </location>
</feature>
<evidence type="ECO:0000313" key="3">
    <source>
        <dbReference type="Proteomes" id="UP001249851"/>
    </source>
</evidence>
<protein>
    <submittedName>
        <fullName evidence="2">Uncharacterized protein</fullName>
    </submittedName>
</protein>
<accession>A0AAD9R024</accession>
<comment type="caution">
    <text evidence="2">The sequence shown here is derived from an EMBL/GenBank/DDBJ whole genome shotgun (WGS) entry which is preliminary data.</text>
</comment>